<evidence type="ECO:0000313" key="1">
    <source>
        <dbReference type="EMBL" id="KAA1419019.1"/>
    </source>
</evidence>
<sequence length="296" mass="32140">MGQRRRGLTGTTGLMARIALVAVALGIAPAALAPGIAEAPASASRAAGGDTAAQRYEWGRMMWDFAWEFGESLDSPPYRGQDITSGRWVERTTGTGRAVKYGGGVEFHSALVRKGTDDPDFGTSTLTLEDQPAKRGRWEIKERSYRYEQSKRDYGFLLQLVPADPADDDCGAHDLTIARLSPGDDRVSVGVNAGTSTWGRTLSGYRQHGTHYAFAVEVTARRITWFINGRAVASTDAAAALPSVPMTVRMTLLGHGTAEMNKSVVKIDWVRHYDLKRGLRPPDGATLEKRALDPSC</sequence>
<dbReference type="Proteomes" id="UP000325003">
    <property type="component" value="Unassembled WGS sequence"/>
</dbReference>
<protein>
    <recommendedName>
        <fullName evidence="3">Glycosyl hydrolase family protein</fullName>
    </recommendedName>
</protein>
<dbReference type="AlphaFoldDB" id="A0A5B1LH86"/>
<gene>
    <name evidence="1" type="ORF">F0U44_11185</name>
</gene>
<dbReference type="Gene3D" id="2.60.120.200">
    <property type="match status" value="1"/>
</dbReference>
<dbReference type="RefSeq" id="WP_149728360.1">
    <property type="nucleotide sequence ID" value="NZ_VUJV01000003.1"/>
</dbReference>
<accession>A0A5B1LH86</accession>
<evidence type="ECO:0008006" key="3">
    <source>
        <dbReference type="Google" id="ProtNLM"/>
    </source>
</evidence>
<proteinExistence type="predicted"/>
<dbReference type="InterPro" id="IPR013320">
    <property type="entry name" value="ConA-like_dom_sf"/>
</dbReference>
<keyword evidence="2" id="KW-1185">Reference proteome</keyword>
<organism evidence="1 2">
    <name type="scientific">Nocardioides humilatus</name>
    <dbReference type="NCBI Taxonomy" id="2607660"/>
    <lineage>
        <taxon>Bacteria</taxon>
        <taxon>Bacillati</taxon>
        <taxon>Actinomycetota</taxon>
        <taxon>Actinomycetes</taxon>
        <taxon>Propionibacteriales</taxon>
        <taxon>Nocardioidaceae</taxon>
        <taxon>Nocardioides</taxon>
    </lineage>
</organism>
<dbReference type="SUPFAM" id="SSF49899">
    <property type="entry name" value="Concanavalin A-like lectins/glucanases"/>
    <property type="match status" value="1"/>
</dbReference>
<name>A0A5B1LH86_9ACTN</name>
<reference evidence="1 2" key="2">
    <citation type="submission" date="2019-09" db="EMBL/GenBank/DDBJ databases">
        <authorList>
            <person name="Jin C."/>
        </authorList>
    </citation>
    <scope>NUCLEOTIDE SEQUENCE [LARGE SCALE GENOMIC DNA]</scope>
    <source>
        <strain evidence="1 2">BN130099</strain>
    </source>
</reference>
<reference evidence="1 2" key="1">
    <citation type="submission" date="2019-09" db="EMBL/GenBank/DDBJ databases">
        <title>Nocardioides panacisoli sp. nov., isolated from the soil of a ginseng field.</title>
        <authorList>
            <person name="Cho C."/>
        </authorList>
    </citation>
    <scope>NUCLEOTIDE SEQUENCE [LARGE SCALE GENOMIC DNA]</scope>
    <source>
        <strain evidence="1 2">BN130099</strain>
    </source>
</reference>
<evidence type="ECO:0000313" key="2">
    <source>
        <dbReference type="Proteomes" id="UP000325003"/>
    </source>
</evidence>
<comment type="caution">
    <text evidence="1">The sequence shown here is derived from an EMBL/GenBank/DDBJ whole genome shotgun (WGS) entry which is preliminary data.</text>
</comment>
<dbReference type="EMBL" id="VUJV01000003">
    <property type="protein sequence ID" value="KAA1419019.1"/>
    <property type="molecule type" value="Genomic_DNA"/>
</dbReference>